<proteinExistence type="inferred from homology"/>
<keyword evidence="1" id="KW-0547">Nucleotide-binding</keyword>
<evidence type="ECO:0000313" key="3">
    <source>
        <dbReference type="EMBL" id="ORZ35990.1"/>
    </source>
</evidence>
<gene>
    <name evidence="3" type="ORF">BCR44DRAFT_33845</name>
</gene>
<keyword evidence="1" id="KW-0233">DNA recombination</keyword>
<dbReference type="GO" id="GO:0000723">
    <property type="term" value="P:telomere maintenance"/>
    <property type="evidence" value="ECO:0007669"/>
    <property type="project" value="InterPro"/>
</dbReference>
<protein>
    <recommendedName>
        <fullName evidence="1">ATP-dependent DNA helicase</fullName>
        <ecNumber evidence="1">5.6.2.3</ecNumber>
    </recommendedName>
</protein>
<evidence type="ECO:0000259" key="2">
    <source>
        <dbReference type="Pfam" id="PF05970"/>
    </source>
</evidence>
<comment type="catalytic activity">
    <reaction evidence="1">
        <text>ATP + H2O = ADP + phosphate + H(+)</text>
        <dbReference type="Rhea" id="RHEA:13065"/>
        <dbReference type="ChEBI" id="CHEBI:15377"/>
        <dbReference type="ChEBI" id="CHEBI:15378"/>
        <dbReference type="ChEBI" id="CHEBI:30616"/>
        <dbReference type="ChEBI" id="CHEBI:43474"/>
        <dbReference type="ChEBI" id="CHEBI:456216"/>
        <dbReference type="EC" id="5.6.2.3"/>
    </reaction>
</comment>
<keyword evidence="1" id="KW-0347">Helicase</keyword>
<dbReference type="GO" id="GO:0043139">
    <property type="term" value="F:5'-3' DNA helicase activity"/>
    <property type="evidence" value="ECO:0007669"/>
    <property type="project" value="UniProtKB-EC"/>
</dbReference>
<name>A0A1Y2HN43_9FUNG</name>
<reference evidence="3 4" key="1">
    <citation type="submission" date="2016-07" db="EMBL/GenBank/DDBJ databases">
        <title>Pervasive Adenine N6-methylation of Active Genes in Fungi.</title>
        <authorList>
            <consortium name="DOE Joint Genome Institute"/>
            <person name="Mondo S.J."/>
            <person name="Dannebaum R.O."/>
            <person name="Kuo R.C."/>
            <person name="Labutti K."/>
            <person name="Haridas S."/>
            <person name="Kuo A."/>
            <person name="Salamov A."/>
            <person name="Ahrendt S.R."/>
            <person name="Lipzen A."/>
            <person name="Sullivan W."/>
            <person name="Andreopoulos W.B."/>
            <person name="Clum A."/>
            <person name="Lindquist E."/>
            <person name="Daum C."/>
            <person name="Ramamoorthy G.K."/>
            <person name="Gryganskyi A."/>
            <person name="Culley D."/>
            <person name="Magnuson J.K."/>
            <person name="James T.Y."/>
            <person name="O'Malley M.A."/>
            <person name="Stajich J.E."/>
            <person name="Spatafora J.W."/>
            <person name="Visel A."/>
            <person name="Grigoriev I.V."/>
        </authorList>
    </citation>
    <scope>NUCLEOTIDE SEQUENCE [LARGE SCALE GENOMIC DNA]</scope>
    <source>
        <strain evidence="3 4">PL171</strain>
    </source>
</reference>
<feature type="domain" description="DNA helicase Pif1-like DEAD-box helicase" evidence="2">
    <location>
        <begin position="6"/>
        <end position="51"/>
    </location>
</feature>
<dbReference type="EC" id="5.6.2.3" evidence="1"/>
<evidence type="ECO:0000256" key="1">
    <source>
        <dbReference type="RuleBase" id="RU363044"/>
    </source>
</evidence>
<keyword evidence="1" id="KW-0067">ATP-binding</keyword>
<sequence length="80" mass="8737">MLIRTDKALRQFKQETDRLGPFGGIVVLICCDFGQLPPVQDTALMDAIVNAGAICCPYFKLKPTRAATMYCLFPPSAPST</sequence>
<dbReference type="Proteomes" id="UP000193411">
    <property type="component" value="Unassembled WGS sequence"/>
</dbReference>
<organism evidence="3 4">
    <name type="scientific">Catenaria anguillulae PL171</name>
    <dbReference type="NCBI Taxonomy" id="765915"/>
    <lineage>
        <taxon>Eukaryota</taxon>
        <taxon>Fungi</taxon>
        <taxon>Fungi incertae sedis</taxon>
        <taxon>Blastocladiomycota</taxon>
        <taxon>Blastocladiomycetes</taxon>
        <taxon>Blastocladiales</taxon>
        <taxon>Catenariaceae</taxon>
        <taxon>Catenaria</taxon>
    </lineage>
</organism>
<keyword evidence="1" id="KW-0234">DNA repair</keyword>
<dbReference type="OrthoDB" id="432234at2759"/>
<keyword evidence="1" id="KW-0378">Hydrolase</keyword>
<comment type="similarity">
    <text evidence="1">Belongs to the helicase family.</text>
</comment>
<keyword evidence="4" id="KW-1185">Reference proteome</keyword>
<dbReference type="GO" id="GO:0006281">
    <property type="term" value="P:DNA repair"/>
    <property type="evidence" value="ECO:0007669"/>
    <property type="project" value="UniProtKB-KW"/>
</dbReference>
<dbReference type="GO" id="GO:0006310">
    <property type="term" value="P:DNA recombination"/>
    <property type="evidence" value="ECO:0007669"/>
    <property type="project" value="UniProtKB-KW"/>
</dbReference>
<evidence type="ECO:0000313" key="4">
    <source>
        <dbReference type="Proteomes" id="UP000193411"/>
    </source>
</evidence>
<keyword evidence="1" id="KW-0227">DNA damage</keyword>
<comment type="caution">
    <text evidence="3">The sequence shown here is derived from an EMBL/GenBank/DDBJ whole genome shotgun (WGS) entry which is preliminary data.</text>
</comment>
<dbReference type="GO" id="GO:0005524">
    <property type="term" value="F:ATP binding"/>
    <property type="evidence" value="ECO:0007669"/>
    <property type="project" value="UniProtKB-KW"/>
</dbReference>
<dbReference type="AlphaFoldDB" id="A0A1Y2HN43"/>
<dbReference type="InterPro" id="IPR010285">
    <property type="entry name" value="DNA_helicase_pif1-like_DEAD"/>
</dbReference>
<dbReference type="EMBL" id="MCFL01000019">
    <property type="protein sequence ID" value="ORZ35990.1"/>
    <property type="molecule type" value="Genomic_DNA"/>
</dbReference>
<comment type="cofactor">
    <cofactor evidence="1">
        <name>Mg(2+)</name>
        <dbReference type="ChEBI" id="CHEBI:18420"/>
    </cofactor>
</comment>
<dbReference type="GO" id="GO:0016887">
    <property type="term" value="F:ATP hydrolysis activity"/>
    <property type="evidence" value="ECO:0007669"/>
    <property type="project" value="RHEA"/>
</dbReference>
<dbReference type="Pfam" id="PF05970">
    <property type="entry name" value="PIF1"/>
    <property type="match status" value="1"/>
</dbReference>
<accession>A0A1Y2HN43</accession>